<comment type="caution">
    <text evidence="1">The sequence shown here is derived from an EMBL/GenBank/DDBJ whole genome shotgun (WGS) entry which is preliminary data.</text>
</comment>
<name>A0A0L6CPX7_9RHOB</name>
<dbReference type="AlphaFoldDB" id="A0A0L6CPX7"/>
<dbReference type="Proteomes" id="UP000037046">
    <property type="component" value="Unassembled WGS sequence"/>
</dbReference>
<dbReference type="PATRIC" id="fig|74031.6.peg.3739"/>
<proteinExistence type="predicted"/>
<accession>A0A0L6CPX7</accession>
<evidence type="ECO:0000313" key="1">
    <source>
        <dbReference type="EMBL" id="KNX39824.1"/>
    </source>
</evidence>
<protein>
    <submittedName>
        <fullName evidence="1">Uncharacterized protein</fullName>
    </submittedName>
</protein>
<reference evidence="2" key="1">
    <citation type="submission" date="2015-07" db="EMBL/GenBank/DDBJ databases">
        <title>Draft Genome Sequence of Roseovarius tolerans EL-164, a producer of N-Acylated Alanine Methyl Esters (NAMEs).</title>
        <authorList>
            <person name="Voget S."/>
            <person name="Bruns H."/>
            <person name="Wagner-Doebler I."/>
            <person name="Schulz S."/>
            <person name="Daniel R."/>
        </authorList>
    </citation>
    <scope>NUCLEOTIDE SEQUENCE [LARGE SCALE GENOMIC DNA]</scope>
    <source>
        <strain evidence="2">EL-164</strain>
    </source>
</reference>
<sequence>MRLETPDVADPSVQRTDRGMLRELSRVSERAMTLNIVGACDDGAPILAELAREERAVGHLT</sequence>
<evidence type="ECO:0000313" key="2">
    <source>
        <dbReference type="Proteomes" id="UP000037046"/>
    </source>
</evidence>
<dbReference type="EMBL" id="LGVV01000099">
    <property type="protein sequence ID" value="KNX39824.1"/>
    <property type="molecule type" value="Genomic_DNA"/>
</dbReference>
<keyword evidence="2" id="KW-1185">Reference proteome</keyword>
<gene>
    <name evidence="1" type="ORF">ROTO_36400</name>
</gene>
<organism evidence="1 2">
    <name type="scientific">Roseovarius tolerans</name>
    <dbReference type="NCBI Taxonomy" id="74031"/>
    <lineage>
        <taxon>Bacteria</taxon>
        <taxon>Pseudomonadati</taxon>
        <taxon>Pseudomonadota</taxon>
        <taxon>Alphaproteobacteria</taxon>
        <taxon>Rhodobacterales</taxon>
        <taxon>Roseobacteraceae</taxon>
        <taxon>Roseovarius</taxon>
    </lineage>
</organism>